<dbReference type="SUPFAM" id="SSF102114">
    <property type="entry name" value="Radical SAM enzymes"/>
    <property type="match status" value="1"/>
</dbReference>
<dbReference type="PROSITE" id="PS51918">
    <property type="entry name" value="RADICAL_SAM"/>
    <property type="match status" value="1"/>
</dbReference>
<comment type="function">
    <text evidence="3">Probably acts as a heme chaperone, transferring heme to an unknown acceptor. Binds one molecule of heme per monomer, possibly covalently. Binds 1 [4Fe-4S] cluster. The cluster is coordinated with 3 cysteines and an exchangeable S-adenosyl-L-methionine.</text>
</comment>
<proteinExistence type="inferred from homology"/>
<dbReference type="Pfam" id="PF04055">
    <property type="entry name" value="Radical_SAM"/>
    <property type="match status" value="1"/>
</dbReference>
<keyword evidence="3" id="KW-0949">S-adenosyl-L-methionine</keyword>
<dbReference type="PANTHER" id="PTHR13932:SF5">
    <property type="entry name" value="RADICAL S-ADENOSYL METHIONINE DOMAIN-CONTAINING PROTEIN 1, MITOCHONDRIAL"/>
    <property type="match status" value="1"/>
</dbReference>
<evidence type="ECO:0000259" key="4">
    <source>
        <dbReference type="PROSITE" id="PS51918"/>
    </source>
</evidence>
<keyword evidence="3" id="KW-0349">Heme</keyword>
<evidence type="ECO:0000313" key="5">
    <source>
        <dbReference type="EMBL" id="HIU21099.1"/>
    </source>
</evidence>
<dbReference type="SFLD" id="SFLDF00288">
    <property type="entry name" value="HemN-like__clustered_with_nucl"/>
    <property type="match status" value="1"/>
</dbReference>
<dbReference type="GO" id="GO:0006779">
    <property type="term" value="P:porphyrin-containing compound biosynthetic process"/>
    <property type="evidence" value="ECO:0007669"/>
    <property type="project" value="InterPro"/>
</dbReference>
<dbReference type="InterPro" id="IPR006638">
    <property type="entry name" value="Elp3/MiaA/NifB-like_rSAM"/>
</dbReference>
<dbReference type="InterPro" id="IPR058240">
    <property type="entry name" value="rSAM_sf"/>
</dbReference>
<reference evidence="5" key="2">
    <citation type="journal article" date="2021" name="PeerJ">
        <title>Extensive microbial diversity within the chicken gut microbiome revealed by metagenomics and culture.</title>
        <authorList>
            <person name="Gilroy R."/>
            <person name="Ravi A."/>
            <person name="Getino M."/>
            <person name="Pursley I."/>
            <person name="Horton D.L."/>
            <person name="Alikhan N.F."/>
            <person name="Baker D."/>
            <person name="Gharbi K."/>
            <person name="Hall N."/>
            <person name="Watson M."/>
            <person name="Adriaenssens E.M."/>
            <person name="Foster-Nyarko E."/>
            <person name="Jarju S."/>
            <person name="Secka A."/>
            <person name="Antonio M."/>
            <person name="Oren A."/>
            <person name="Chaudhuri R.R."/>
            <person name="La Ragione R."/>
            <person name="Hildebrand F."/>
            <person name="Pallen M.J."/>
        </authorList>
    </citation>
    <scope>NUCLEOTIDE SEQUENCE</scope>
    <source>
        <strain evidence="5">1063</strain>
    </source>
</reference>
<dbReference type="InterPro" id="IPR007197">
    <property type="entry name" value="rSAM"/>
</dbReference>
<name>A0A9D1L151_9FIRM</name>
<dbReference type="InterPro" id="IPR004559">
    <property type="entry name" value="HemW-like"/>
</dbReference>
<keyword evidence="3" id="KW-0411">Iron-sulfur</keyword>
<dbReference type="SFLD" id="SFLDF00562">
    <property type="entry name" value="HemN-like__clustered_with_heat"/>
    <property type="match status" value="1"/>
</dbReference>
<evidence type="ECO:0000256" key="3">
    <source>
        <dbReference type="RuleBase" id="RU364116"/>
    </source>
</evidence>
<dbReference type="SMART" id="SM00729">
    <property type="entry name" value="Elp3"/>
    <property type="match status" value="1"/>
</dbReference>
<dbReference type="InterPro" id="IPR023404">
    <property type="entry name" value="rSAM_horseshoe"/>
</dbReference>
<accession>A0A9D1L151</accession>
<dbReference type="GO" id="GO:0051539">
    <property type="term" value="F:4 iron, 4 sulfur cluster binding"/>
    <property type="evidence" value="ECO:0007669"/>
    <property type="project" value="UniProtKB-UniRule"/>
</dbReference>
<dbReference type="InterPro" id="IPR034505">
    <property type="entry name" value="Coproporphyrinogen-III_oxidase"/>
</dbReference>
<dbReference type="SFLD" id="SFLDG01082">
    <property type="entry name" value="B12-binding_domain_containing"/>
    <property type="match status" value="1"/>
</dbReference>
<keyword evidence="3" id="KW-0004">4Fe-4S</keyword>
<sequence length="374" mass="41221">MLLYIHFPFCASKCAYCDFTSYAGCDEALVFSYLTALKREITFAGERFPNARIDTVYLGGGTPSLLSPRRIENLFAHIAKSFRGYSPCEVSVEVNPDSATEDRLAAFAAAGVNRLSMGVQSFSDDNLRRTGRIHTADGAREAVARAKKYFDNISLDFIVGLPYDTASIVKSELDEAGGLVPHVSVYELTLEEGTPLARDAEEGKVWLPDDDETAEYLEIAVDTLAEHGLERYEVSNFARRGAECRHNCGYWTREEYIGLGAGAHSLVKSAADGSPLSAEIRFASPKDVNAYIGGVNCVETFDDVPRVEMSVLSESEMRAEEIMLGLRTREGIREELLAGRDTSRVESFLTRENGRVRLTRHGLAVMNSVLAELI</sequence>
<evidence type="ECO:0000256" key="1">
    <source>
        <dbReference type="ARBA" id="ARBA00006100"/>
    </source>
</evidence>
<dbReference type="AlphaFoldDB" id="A0A9D1L151"/>
<evidence type="ECO:0000256" key="2">
    <source>
        <dbReference type="ARBA" id="ARBA00017228"/>
    </source>
</evidence>
<keyword evidence="3" id="KW-0143">Chaperone</keyword>
<keyword evidence="3" id="KW-0963">Cytoplasm</keyword>
<keyword evidence="3" id="KW-0479">Metal-binding</keyword>
<dbReference type="GO" id="GO:0005737">
    <property type="term" value="C:cytoplasm"/>
    <property type="evidence" value="ECO:0007669"/>
    <property type="project" value="UniProtKB-SubCell"/>
</dbReference>
<dbReference type="GO" id="GO:0046872">
    <property type="term" value="F:metal ion binding"/>
    <property type="evidence" value="ECO:0007669"/>
    <property type="project" value="UniProtKB-UniRule"/>
</dbReference>
<evidence type="ECO:0000313" key="6">
    <source>
        <dbReference type="Proteomes" id="UP000824088"/>
    </source>
</evidence>
<dbReference type="SFLD" id="SFLDS00029">
    <property type="entry name" value="Radical_SAM"/>
    <property type="match status" value="1"/>
</dbReference>
<dbReference type="Proteomes" id="UP000824088">
    <property type="component" value="Unassembled WGS sequence"/>
</dbReference>
<dbReference type="SFLD" id="SFLDG01065">
    <property type="entry name" value="anaerobic_coproporphyrinogen-I"/>
    <property type="match status" value="1"/>
</dbReference>
<organism evidence="5 6">
    <name type="scientific">Candidatus Limadaptatus stercorigallinarum</name>
    <dbReference type="NCBI Taxonomy" id="2840845"/>
    <lineage>
        <taxon>Bacteria</taxon>
        <taxon>Bacillati</taxon>
        <taxon>Bacillota</taxon>
        <taxon>Clostridia</taxon>
        <taxon>Eubacteriales</taxon>
        <taxon>Candidatus Limadaptatus</taxon>
    </lineage>
</organism>
<comment type="subcellular location">
    <subcellularLocation>
        <location evidence="3">Cytoplasm</location>
    </subcellularLocation>
</comment>
<dbReference type="PANTHER" id="PTHR13932">
    <property type="entry name" value="COPROPORPHYRINIGEN III OXIDASE"/>
    <property type="match status" value="1"/>
</dbReference>
<dbReference type="GO" id="GO:0004109">
    <property type="term" value="F:coproporphyrinogen oxidase activity"/>
    <property type="evidence" value="ECO:0007669"/>
    <property type="project" value="InterPro"/>
</dbReference>
<protein>
    <recommendedName>
        <fullName evidence="2 3">Heme chaperone HemW</fullName>
    </recommendedName>
</protein>
<reference evidence="5" key="1">
    <citation type="submission" date="2020-10" db="EMBL/GenBank/DDBJ databases">
        <authorList>
            <person name="Gilroy R."/>
        </authorList>
    </citation>
    <scope>NUCLEOTIDE SEQUENCE</scope>
    <source>
        <strain evidence="5">1063</strain>
    </source>
</reference>
<dbReference type="CDD" id="cd01335">
    <property type="entry name" value="Radical_SAM"/>
    <property type="match status" value="1"/>
</dbReference>
<dbReference type="Gene3D" id="3.80.30.20">
    <property type="entry name" value="tm_1862 like domain"/>
    <property type="match status" value="1"/>
</dbReference>
<gene>
    <name evidence="5" type="primary">hemW</name>
    <name evidence="5" type="ORF">IAD51_02515</name>
</gene>
<comment type="similarity">
    <text evidence="1">Belongs to the anaerobic coproporphyrinogen-III oxidase family. HemW subfamily.</text>
</comment>
<keyword evidence="3" id="KW-0408">Iron</keyword>
<dbReference type="EMBL" id="DVMN01000045">
    <property type="protein sequence ID" value="HIU21099.1"/>
    <property type="molecule type" value="Genomic_DNA"/>
</dbReference>
<dbReference type="NCBIfam" id="TIGR00539">
    <property type="entry name" value="hemN_rel"/>
    <property type="match status" value="1"/>
</dbReference>
<feature type="domain" description="Radical SAM core" evidence="4">
    <location>
        <begin position="1"/>
        <end position="230"/>
    </location>
</feature>
<comment type="caution">
    <text evidence="5">The sequence shown here is derived from an EMBL/GenBank/DDBJ whole genome shotgun (WGS) entry which is preliminary data.</text>
</comment>